<accession>A0ABT1RZK6</accession>
<dbReference type="GeneID" id="90531483"/>
<evidence type="ECO:0000313" key="3">
    <source>
        <dbReference type="Proteomes" id="UP001524473"/>
    </source>
</evidence>
<gene>
    <name evidence="2" type="ORF">NE695_08835</name>
</gene>
<evidence type="ECO:0000256" key="1">
    <source>
        <dbReference type="SAM" id="SignalP"/>
    </source>
</evidence>
<protein>
    <recommendedName>
        <fullName evidence="4">Lipoprotein</fullName>
    </recommendedName>
</protein>
<keyword evidence="1" id="KW-0732">Signal</keyword>
<sequence>MKKSVSLFLCILCCLFPLSACSQPEKSIEDHVNLALEQFGKPLGEAFEGMKLPGSLEEAAKPQYCLLVENAVNVLGKQSNVALLHLGRHEEGQELTEQKTESVAYSAFLDGDYAYPLKLYQALLKAYGEAEPVTGAQSFGEATEASLEAMKQSERCVGRWEKEDYVIEISFYVGTSAAGERLDSISLDIRIPDELLDLPTISPDGEIIG</sequence>
<reference evidence="2 3" key="1">
    <citation type="submission" date="2022-06" db="EMBL/GenBank/DDBJ databases">
        <title>Isolation of gut microbiota from human fecal samples.</title>
        <authorList>
            <person name="Pamer E.G."/>
            <person name="Barat B."/>
            <person name="Waligurski E."/>
            <person name="Medina S."/>
            <person name="Paddock L."/>
            <person name="Mostad J."/>
        </authorList>
    </citation>
    <scope>NUCLEOTIDE SEQUENCE [LARGE SCALE GENOMIC DNA]</scope>
    <source>
        <strain evidence="2 3">DFI.9.73</strain>
    </source>
</reference>
<feature type="chain" id="PRO_5047214939" description="Lipoprotein" evidence="1">
    <location>
        <begin position="23"/>
        <end position="209"/>
    </location>
</feature>
<proteinExistence type="predicted"/>
<dbReference type="RefSeq" id="WP_066861316.1">
    <property type="nucleotide sequence ID" value="NZ_CABKVV010000011.1"/>
</dbReference>
<dbReference type="Proteomes" id="UP001524473">
    <property type="component" value="Unassembled WGS sequence"/>
</dbReference>
<dbReference type="EMBL" id="JANFZH010000017">
    <property type="protein sequence ID" value="MCQ4840020.1"/>
    <property type="molecule type" value="Genomic_DNA"/>
</dbReference>
<organism evidence="2 3">
    <name type="scientific">Neglectibacter timonensis</name>
    <dbReference type="NCBI Taxonomy" id="1776382"/>
    <lineage>
        <taxon>Bacteria</taxon>
        <taxon>Bacillati</taxon>
        <taxon>Bacillota</taxon>
        <taxon>Clostridia</taxon>
        <taxon>Eubacteriales</taxon>
        <taxon>Oscillospiraceae</taxon>
        <taxon>Neglectibacter</taxon>
    </lineage>
</organism>
<evidence type="ECO:0000313" key="2">
    <source>
        <dbReference type="EMBL" id="MCQ4840020.1"/>
    </source>
</evidence>
<evidence type="ECO:0008006" key="4">
    <source>
        <dbReference type="Google" id="ProtNLM"/>
    </source>
</evidence>
<feature type="signal peptide" evidence="1">
    <location>
        <begin position="1"/>
        <end position="22"/>
    </location>
</feature>
<comment type="caution">
    <text evidence="2">The sequence shown here is derived from an EMBL/GenBank/DDBJ whole genome shotgun (WGS) entry which is preliminary data.</text>
</comment>
<name>A0ABT1RZK6_9FIRM</name>
<keyword evidence="3" id="KW-1185">Reference proteome</keyword>